<dbReference type="InterPro" id="IPR050678">
    <property type="entry name" value="DNA_Partitioning_ATPase"/>
</dbReference>
<proteinExistence type="predicted"/>
<dbReference type="SUPFAM" id="SSF52540">
    <property type="entry name" value="P-loop containing nucleoside triphosphate hydrolases"/>
    <property type="match status" value="1"/>
</dbReference>
<dbReference type="OrthoDB" id="128708at2"/>
<dbReference type="PANTHER" id="PTHR13696">
    <property type="entry name" value="P-LOOP CONTAINING NUCLEOSIDE TRIPHOSPHATE HYDROLASE"/>
    <property type="match status" value="1"/>
</dbReference>
<dbReference type="EMBL" id="NBXA01000050">
    <property type="protein sequence ID" value="RFA06770.1"/>
    <property type="molecule type" value="Genomic_DNA"/>
</dbReference>
<protein>
    <recommendedName>
        <fullName evidence="1">AAA domain-containing protein</fullName>
    </recommendedName>
</protein>
<dbReference type="PANTHER" id="PTHR13696:SF99">
    <property type="entry name" value="COBYRINIC ACID AC-DIAMIDE SYNTHASE"/>
    <property type="match status" value="1"/>
</dbReference>
<feature type="domain" description="AAA" evidence="1">
    <location>
        <begin position="9"/>
        <end position="183"/>
    </location>
</feature>
<name>A0A3E0VBM9_9MICO</name>
<evidence type="ECO:0000313" key="2">
    <source>
        <dbReference type="EMBL" id="RFA06770.1"/>
    </source>
</evidence>
<dbReference type="InterPro" id="IPR027417">
    <property type="entry name" value="P-loop_NTPase"/>
</dbReference>
<organism evidence="2 3">
    <name type="scientific">Subtercola boreus</name>
    <dbReference type="NCBI Taxonomy" id="120213"/>
    <lineage>
        <taxon>Bacteria</taxon>
        <taxon>Bacillati</taxon>
        <taxon>Actinomycetota</taxon>
        <taxon>Actinomycetes</taxon>
        <taxon>Micrococcales</taxon>
        <taxon>Microbacteriaceae</taxon>
        <taxon>Subtercola</taxon>
    </lineage>
</organism>
<dbReference type="Pfam" id="PF13614">
    <property type="entry name" value="AAA_31"/>
    <property type="match status" value="1"/>
</dbReference>
<reference evidence="2 3" key="1">
    <citation type="submission" date="2017-04" db="EMBL/GenBank/DDBJ databases">
        <title>Comparative genome analysis of Subtercola boreus.</title>
        <authorList>
            <person name="Cho Y.-J."/>
            <person name="Cho A."/>
            <person name="Kim O.-S."/>
            <person name="Lee J.-I."/>
        </authorList>
    </citation>
    <scope>NUCLEOTIDE SEQUENCE [LARGE SCALE GENOMIC DNA]</scope>
    <source>
        <strain evidence="2 3">P27444</strain>
    </source>
</reference>
<evidence type="ECO:0000259" key="1">
    <source>
        <dbReference type="Pfam" id="PF13614"/>
    </source>
</evidence>
<sequence length="317" mass="33460">MVDRSNLQRVVALINGKGGVGKTTITANIGGLLALSGWKVLIVDLDYQANLGLDLGYQGTEVDDDGLALAQALTYGVTPKPAYDVRPGLDVIIGGAHIDAAAAALVSKAAQGKLEEARLSVAMMLDQIAAKYDIILLDCPPGNDMLQAAAVAAARYVLIPVKTDEGSLRGMKITADRLDSVLDLNPDMDLLGVLMFGSSTSATNVRREFSEQVADALGGAQATPEMRSEIEALVFTTFLRHSEATAKKARGSGLLVHELDNQVKAAPKFWEQLRAGLKPQSVGPASAEGVADDLQEIAAEVVRRIQEKEHANGGVHV</sequence>
<dbReference type="Proteomes" id="UP000256709">
    <property type="component" value="Unassembled WGS sequence"/>
</dbReference>
<dbReference type="CDD" id="cd02042">
    <property type="entry name" value="ParAB_family"/>
    <property type="match status" value="1"/>
</dbReference>
<accession>A0A3E0VBM9</accession>
<dbReference type="AlphaFoldDB" id="A0A3E0VBM9"/>
<dbReference type="InterPro" id="IPR025669">
    <property type="entry name" value="AAA_dom"/>
</dbReference>
<evidence type="ECO:0000313" key="3">
    <source>
        <dbReference type="Proteomes" id="UP000256709"/>
    </source>
</evidence>
<gene>
    <name evidence="2" type="ORF">B7R21_18525</name>
</gene>
<comment type="caution">
    <text evidence="2">The sequence shown here is derived from an EMBL/GenBank/DDBJ whole genome shotgun (WGS) entry which is preliminary data.</text>
</comment>
<dbReference type="Gene3D" id="3.40.50.300">
    <property type="entry name" value="P-loop containing nucleotide triphosphate hydrolases"/>
    <property type="match status" value="1"/>
</dbReference>